<keyword evidence="3" id="KW-1133">Transmembrane helix</keyword>
<dbReference type="Proteomes" id="UP001603857">
    <property type="component" value="Unassembled WGS sequence"/>
</dbReference>
<keyword evidence="2" id="KW-0813">Transport</keyword>
<keyword evidence="3" id="KW-0472">Membrane</keyword>
<feature type="transmembrane region" description="Helical" evidence="3">
    <location>
        <begin position="142"/>
        <end position="165"/>
    </location>
</feature>
<proteinExistence type="inferred from homology"/>
<evidence type="ECO:0000256" key="3">
    <source>
        <dbReference type="SAM" id="Phobius"/>
    </source>
</evidence>
<evidence type="ECO:0000313" key="4">
    <source>
        <dbReference type="EMBL" id="KAL2327839.1"/>
    </source>
</evidence>
<protein>
    <submittedName>
        <fullName evidence="4">Uncharacterized protein</fullName>
    </submittedName>
</protein>
<accession>A0ABD1LWF3</accession>
<dbReference type="PANTHER" id="PTHR43243:SF4">
    <property type="entry name" value="CATIONIC AMINO ACID TRANSPORTER 4"/>
    <property type="match status" value="1"/>
</dbReference>
<dbReference type="PANTHER" id="PTHR43243">
    <property type="entry name" value="INNER MEMBRANE TRANSPORTER YGJI-RELATED"/>
    <property type="match status" value="1"/>
</dbReference>
<comment type="similarity">
    <text evidence="1">Belongs to the amino acid-polyamine-organocation (APC) superfamily. Cationic amino acid transporter (CAT) (TC 2.A.3.3) family.</text>
</comment>
<dbReference type="AlphaFoldDB" id="A0ABD1LWF3"/>
<comment type="caution">
    <text evidence="4">The sequence shown here is derived from an EMBL/GenBank/DDBJ whole genome shotgun (WGS) entry which is preliminary data.</text>
</comment>
<keyword evidence="3" id="KW-0812">Transmembrane</keyword>
<keyword evidence="5" id="KW-1185">Reference proteome</keyword>
<name>A0ABD1LWF3_9FABA</name>
<gene>
    <name evidence="4" type="ORF">Fmac_021266</name>
</gene>
<organism evidence="4 5">
    <name type="scientific">Flemingia macrophylla</name>
    <dbReference type="NCBI Taxonomy" id="520843"/>
    <lineage>
        <taxon>Eukaryota</taxon>
        <taxon>Viridiplantae</taxon>
        <taxon>Streptophyta</taxon>
        <taxon>Embryophyta</taxon>
        <taxon>Tracheophyta</taxon>
        <taxon>Spermatophyta</taxon>
        <taxon>Magnoliopsida</taxon>
        <taxon>eudicotyledons</taxon>
        <taxon>Gunneridae</taxon>
        <taxon>Pentapetalae</taxon>
        <taxon>rosids</taxon>
        <taxon>fabids</taxon>
        <taxon>Fabales</taxon>
        <taxon>Fabaceae</taxon>
        <taxon>Papilionoideae</taxon>
        <taxon>50 kb inversion clade</taxon>
        <taxon>NPAAA clade</taxon>
        <taxon>indigoferoid/millettioid clade</taxon>
        <taxon>Phaseoleae</taxon>
        <taxon>Flemingia</taxon>
    </lineage>
</organism>
<dbReference type="Gene3D" id="1.20.1740.10">
    <property type="entry name" value="Amino acid/polyamine transporter I"/>
    <property type="match status" value="1"/>
</dbReference>
<evidence type="ECO:0000313" key="5">
    <source>
        <dbReference type="Proteomes" id="UP001603857"/>
    </source>
</evidence>
<sequence>MQKEEKMVEKFSMPARCKSTIVTGLVAAALAFSMEVSELAGKVSAGTLLAFTMVAISVLILRYIPPDEVPLPPSLQEPIVSASTQYIWCSLEANEQDTKANVGASGSKKPSIVKEDESIDLSLIAKDPVIGKYIRVGNRRKVIGSARFALCGVGGTLLLSGFLFLSCMDQDDARHNYGHTAWGGYCAVARMGGPVDVASWGGGPKMRCAAGGGSRCCVGAGGGSEVAPGVWAVCGGWGEGARGGR</sequence>
<reference evidence="4 5" key="1">
    <citation type="submission" date="2024-08" db="EMBL/GenBank/DDBJ databases">
        <title>Insights into the chromosomal genome structure of Flemingia macrophylla.</title>
        <authorList>
            <person name="Ding Y."/>
            <person name="Zhao Y."/>
            <person name="Bi W."/>
            <person name="Wu M."/>
            <person name="Zhao G."/>
            <person name="Gong Y."/>
            <person name="Li W."/>
            <person name="Zhang P."/>
        </authorList>
    </citation>
    <scope>NUCLEOTIDE SEQUENCE [LARGE SCALE GENOMIC DNA]</scope>
    <source>
        <strain evidence="4">DYQJB</strain>
        <tissue evidence="4">Leaf</tissue>
    </source>
</reference>
<evidence type="ECO:0000256" key="2">
    <source>
        <dbReference type="ARBA" id="ARBA00022448"/>
    </source>
</evidence>
<feature type="transmembrane region" description="Helical" evidence="3">
    <location>
        <begin position="43"/>
        <end position="64"/>
    </location>
</feature>
<dbReference type="EMBL" id="JBGMDY010000007">
    <property type="protein sequence ID" value="KAL2327839.1"/>
    <property type="molecule type" value="Genomic_DNA"/>
</dbReference>
<evidence type="ECO:0000256" key="1">
    <source>
        <dbReference type="ARBA" id="ARBA00008572"/>
    </source>
</evidence>